<dbReference type="CDD" id="cd06170">
    <property type="entry name" value="LuxR_C_like"/>
    <property type="match status" value="1"/>
</dbReference>
<keyword evidence="1" id="KW-0805">Transcription regulation</keyword>
<organism evidence="5 6">
    <name type="scientific">Alteromonas salexigens</name>
    <dbReference type="NCBI Taxonomy" id="2982530"/>
    <lineage>
        <taxon>Bacteria</taxon>
        <taxon>Pseudomonadati</taxon>
        <taxon>Pseudomonadota</taxon>
        <taxon>Gammaproteobacteria</taxon>
        <taxon>Alteromonadales</taxon>
        <taxon>Alteromonadaceae</taxon>
        <taxon>Alteromonas/Salinimonas group</taxon>
        <taxon>Alteromonas</taxon>
    </lineage>
</organism>
<gene>
    <name evidence="5" type="ORF">OCL06_09105</name>
</gene>
<comment type="caution">
    <text evidence="5">The sequence shown here is derived from an EMBL/GenBank/DDBJ whole genome shotgun (WGS) entry which is preliminary data.</text>
</comment>
<evidence type="ECO:0000256" key="3">
    <source>
        <dbReference type="ARBA" id="ARBA00023163"/>
    </source>
</evidence>
<dbReference type="PROSITE" id="PS00622">
    <property type="entry name" value="HTH_LUXR_1"/>
    <property type="match status" value="1"/>
</dbReference>
<sequence length="226" mass="25113">MSDAMTTTPIYVVTPTAPQNAPGATFIRLLGSCGYGYSVTPDVAQLPETEDDALVFFDATDPASIMPAYRQYQGAGRWVLYNLPSGELDESGAILAGIEGAFYADDPPELVAKGLRQVHNHDVWFCRQSLNSALRVLRQKMKQAFGPLTRTSDDLLTPSTVLTKRERAIVELVARGAQNRDIAEQLHISINTVKTHIYSIFRKTHCKNRIELLFWSQNYMQHVGPG</sequence>
<evidence type="ECO:0000256" key="2">
    <source>
        <dbReference type="ARBA" id="ARBA00023125"/>
    </source>
</evidence>
<keyword evidence="3" id="KW-0804">Transcription</keyword>
<proteinExistence type="predicted"/>
<dbReference type="EMBL" id="JAOTJC010000007">
    <property type="protein sequence ID" value="MCU7554756.1"/>
    <property type="molecule type" value="Genomic_DNA"/>
</dbReference>
<dbReference type="Pfam" id="PF00196">
    <property type="entry name" value="GerE"/>
    <property type="match status" value="1"/>
</dbReference>
<evidence type="ECO:0000256" key="1">
    <source>
        <dbReference type="ARBA" id="ARBA00023015"/>
    </source>
</evidence>
<dbReference type="InterPro" id="IPR000792">
    <property type="entry name" value="Tscrpt_reg_LuxR_C"/>
</dbReference>
<feature type="domain" description="HTH luxR-type" evidence="4">
    <location>
        <begin position="155"/>
        <end position="220"/>
    </location>
</feature>
<dbReference type="InterPro" id="IPR016032">
    <property type="entry name" value="Sig_transdc_resp-reg_C-effctor"/>
</dbReference>
<evidence type="ECO:0000259" key="4">
    <source>
        <dbReference type="PROSITE" id="PS50043"/>
    </source>
</evidence>
<evidence type="ECO:0000313" key="5">
    <source>
        <dbReference type="EMBL" id="MCU7554756.1"/>
    </source>
</evidence>
<dbReference type="Proteomes" id="UP001209257">
    <property type="component" value="Unassembled WGS sequence"/>
</dbReference>
<dbReference type="PROSITE" id="PS50043">
    <property type="entry name" value="HTH_LUXR_2"/>
    <property type="match status" value="1"/>
</dbReference>
<keyword evidence="2" id="KW-0238">DNA-binding</keyword>
<dbReference type="PANTHER" id="PTHR44688">
    <property type="entry name" value="DNA-BINDING TRANSCRIPTIONAL ACTIVATOR DEVR_DOSR"/>
    <property type="match status" value="1"/>
</dbReference>
<dbReference type="InterPro" id="IPR036388">
    <property type="entry name" value="WH-like_DNA-bd_sf"/>
</dbReference>
<dbReference type="PRINTS" id="PR00038">
    <property type="entry name" value="HTHLUXR"/>
</dbReference>
<dbReference type="SUPFAM" id="SSF46894">
    <property type="entry name" value="C-terminal effector domain of the bipartite response regulators"/>
    <property type="match status" value="1"/>
</dbReference>
<reference evidence="6" key="1">
    <citation type="submission" date="2023-07" db="EMBL/GenBank/DDBJ databases">
        <title>Study on multiphase classification of strain Alteromonas salexigens isolated from the Yellow Sea.</title>
        <authorList>
            <person name="Sun L."/>
        </authorList>
    </citation>
    <scope>NUCLEOTIDE SEQUENCE [LARGE SCALE GENOMIC DNA]</scope>
    <source>
        <strain evidence="6">ASW11-19</strain>
    </source>
</reference>
<name>A0ABT2VR91_9ALTE</name>
<accession>A0ABT2VR91</accession>
<dbReference type="PANTHER" id="PTHR44688:SF16">
    <property type="entry name" value="DNA-BINDING TRANSCRIPTIONAL ACTIVATOR DEVR_DOSR"/>
    <property type="match status" value="1"/>
</dbReference>
<protein>
    <submittedName>
        <fullName evidence="5">Response regulator transcription factor</fullName>
    </submittedName>
</protein>
<dbReference type="SMART" id="SM00421">
    <property type="entry name" value="HTH_LUXR"/>
    <property type="match status" value="1"/>
</dbReference>
<keyword evidence="6" id="KW-1185">Reference proteome</keyword>
<dbReference type="RefSeq" id="WP_262993683.1">
    <property type="nucleotide sequence ID" value="NZ_JAOTJC010000007.1"/>
</dbReference>
<evidence type="ECO:0000313" key="6">
    <source>
        <dbReference type="Proteomes" id="UP001209257"/>
    </source>
</evidence>
<dbReference type="Gene3D" id="1.10.10.10">
    <property type="entry name" value="Winged helix-like DNA-binding domain superfamily/Winged helix DNA-binding domain"/>
    <property type="match status" value="1"/>
</dbReference>
<dbReference type="Gene3D" id="3.40.50.2300">
    <property type="match status" value="1"/>
</dbReference>